<proteinExistence type="predicted"/>
<dbReference type="SUPFAM" id="SSF56925">
    <property type="entry name" value="OMPA-like"/>
    <property type="match status" value="1"/>
</dbReference>
<evidence type="ECO:0000313" key="2">
    <source>
        <dbReference type="EMBL" id="SFS21887.1"/>
    </source>
</evidence>
<accession>A0A1I6N1X0</accession>
<feature type="chain" id="PRO_5011505208" description="Transferrin-binding protein B C-lobe/N-lobe beta barrel domain-containing protein" evidence="1">
    <location>
        <begin position="20"/>
        <end position="320"/>
    </location>
</feature>
<name>A0A1I6N1X0_9RHOB</name>
<protein>
    <recommendedName>
        <fullName evidence="4">Transferrin-binding protein B C-lobe/N-lobe beta barrel domain-containing protein</fullName>
    </recommendedName>
</protein>
<sequence>MKPRQISPILLLTTLGACGAGGASGIVAVEDVDAIGMGTAAGAAPASGLEFAKPGQDVRDLETLPVTVRMGRMQRDGSATRFFFSNETVTLPAGFYEGFYQPSSFTLDGVTHRLTNGAVTVNNTTTRHTDREYGSPTIPAARHEIAIVTNGFPDDFHEYAVFVTGFETDPAQLPGGTVNYAGRFNIDTWPSIDGGTPENNYRPFNGTLNLTVGYDDARVSGDFAGTAQIGDNVGIYAENVFGHIADTSLDGNGFEGQMVFETCLGVTSCTGSLAIGGAVYGADGSRISGLIMSDATFVREDDGVALRLLGPGVFYADRAE</sequence>
<dbReference type="InterPro" id="IPR011250">
    <property type="entry name" value="OMP/PagP_B-barrel"/>
</dbReference>
<keyword evidence="3" id="KW-1185">Reference proteome</keyword>
<gene>
    <name evidence="2" type="ORF">SAMN05444714_2997</name>
</gene>
<dbReference type="RefSeq" id="WP_090210135.1">
    <property type="nucleotide sequence ID" value="NZ_FOZM01000003.1"/>
</dbReference>
<evidence type="ECO:0000256" key="1">
    <source>
        <dbReference type="SAM" id="SignalP"/>
    </source>
</evidence>
<dbReference type="AlphaFoldDB" id="A0A1I6N1X0"/>
<reference evidence="2 3" key="1">
    <citation type="submission" date="2016-10" db="EMBL/GenBank/DDBJ databases">
        <authorList>
            <person name="de Groot N.N."/>
        </authorList>
    </citation>
    <scope>NUCLEOTIDE SEQUENCE [LARGE SCALE GENOMIC DNA]</scope>
    <source>
        <strain evidence="2 3">DSM 29433</strain>
    </source>
</reference>
<keyword evidence="1" id="KW-0732">Signal</keyword>
<dbReference type="OrthoDB" id="7651366at2"/>
<organism evidence="2 3">
    <name type="scientific">Yoonia litorea</name>
    <dbReference type="NCBI Taxonomy" id="1123755"/>
    <lineage>
        <taxon>Bacteria</taxon>
        <taxon>Pseudomonadati</taxon>
        <taxon>Pseudomonadota</taxon>
        <taxon>Alphaproteobacteria</taxon>
        <taxon>Rhodobacterales</taxon>
        <taxon>Paracoccaceae</taxon>
        <taxon>Yoonia</taxon>
    </lineage>
</organism>
<evidence type="ECO:0008006" key="4">
    <source>
        <dbReference type="Google" id="ProtNLM"/>
    </source>
</evidence>
<dbReference type="EMBL" id="FOZM01000003">
    <property type="protein sequence ID" value="SFS21887.1"/>
    <property type="molecule type" value="Genomic_DNA"/>
</dbReference>
<feature type="signal peptide" evidence="1">
    <location>
        <begin position="1"/>
        <end position="19"/>
    </location>
</feature>
<evidence type="ECO:0000313" key="3">
    <source>
        <dbReference type="Proteomes" id="UP000198926"/>
    </source>
</evidence>
<dbReference type="PROSITE" id="PS51257">
    <property type="entry name" value="PROKAR_LIPOPROTEIN"/>
    <property type="match status" value="1"/>
</dbReference>
<dbReference type="Proteomes" id="UP000198926">
    <property type="component" value="Unassembled WGS sequence"/>
</dbReference>